<dbReference type="NCBIfam" id="NF003592">
    <property type="entry name" value="PRK05254.1-5"/>
    <property type="match status" value="1"/>
</dbReference>
<dbReference type="FunFam" id="3.40.470.10:FF:000001">
    <property type="entry name" value="Uracil-DNA glycosylase"/>
    <property type="match status" value="1"/>
</dbReference>
<dbReference type="PANTHER" id="PTHR11264">
    <property type="entry name" value="URACIL-DNA GLYCOSYLASE"/>
    <property type="match status" value="1"/>
</dbReference>
<feature type="active site" description="Proton acceptor" evidence="9 10">
    <location>
        <position position="67"/>
    </location>
</feature>
<dbReference type="HAMAP" id="MF_00148">
    <property type="entry name" value="UDG"/>
    <property type="match status" value="1"/>
</dbReference>
<keyword evidence="8 9" id="KW-0234">DNA repair</keyword>
<evidence type="ECO:0000256" key="7">
    <source>
        <dbReference type="ARBA" id="ARBA00022801"/>
    </source>
</evidence>
<comment type="caution">
    <text evidence="13">The sequence shown here is derived from an EMBL/GenBank/DDBJ whole genome shotgun (WGS) entry which is preliminary data.</text>
</comment>
<evidence type="ECO:0000256" key="3">
    <source>
        <dbReference type="ARBA" id="ARBA00008184"/>
    </source>
</evidence>
<dbReference type="NCBIfam" id="TIGR00628">
    <property type="entry name" value="ung"/>
    <property type="match status" value="1"/>
</dbReference>
<evidence type="ECO:0000256" key="6">
    <source>
        <dbReference type="ARBA" id="ARBA00022763"/>
    </source>
</evidence>
<dbReference type="Gene3D" id="3.40.470.10">
    <property type="entry name" value="Uracil-DNA glycosylase-like domain"/>
    <property type="match status" value="1"/>
</dbReference>
<dbReference type="NCBIfam" id="NF003589">
    <property type="entry name" value="PRK05254.1-2"/>
    <property type="match status" value="1"/>
</dbReference>
<comment type="function">
    <text evidence="2 9 11">Excises uracil residues from the DNA which can arise as a result of misincorporation of dUMP residues by DNA polymerase or due to deamination of cytosine.</text>
</comment>
<organism evidence="13 14">
    <name type="scientific">Robertmurraya siralis</name>
    <dbReference type="NCBI Taxonomy" id="77777"/>
    <lineage>
        <taxon>Bacteria</taxon>
        <taxon>Bacillati</taxon>
        <taxon>Bacillota</taxon>
        <taxon>Bacilli</taxon>
        <taxon>Bacillales</taxon>
        <taxon>Bacillaceae</taxon>
        <taxon>Robertmurraya</taxon>
    </lineage>
</organism>
<evidence type="ECO:0000256" key="10">
    <source>
        <dbReference type="PROSITE-ProRule" id="PRU10072"/>
    </source>
</evidence>
<dbReference type="GO" id="GO:0005737">
    <property type="term" value="C:cytoplasm"/>
    <property type="evidence" value="ECO:0007669"/>
    <property type="project" value="UniProtKB-SubCell"/>
</dbReference>
<dbReference type="Pfam" id="PF03167">
    <property type="entry name" value="UDG"/>
    <property type="match status" value="1"/>
</dbReference>
<evidence type="ECO:0000256" key="5">
    <source>
        <dbReference type="ARBA" id="ARBA00018429"/>
    </source>
</evidence>
<evidence type="ECO:0000313" key="13">
    <source>
        <dbReference type="EMBL" id="GIN63124.1"/>
    </source>
</evidence>
<dbReference type="InterPro" id="IPR002043">
    <property type="entry name" value="UDG_fam1"/>
</dbReference>
<dbReference type="SUPFAM" id="SSF52141">
    <property type="entry name" value="Uracil-DNA glycosylase-like"/>
    <property type="match status" value="1"/>
</dbReference>
<keyword evidence="9" id="KW-0963">Cytoplasm</keyword>
<reference evidence="13" key="1">
    <citation type="submission" date="2021-03" db="EMBL/GenBank/DDBJ databases">
        <title>Antimicrobial resistance genes in bacteria isolated from Japanese honey, and their potential for conferring macrolide and lincosamide resistance in the American foulbrood pathogen Paenibacillus larvae.</title>
        <authorList>
            <person name="Okamoto M."/>
            <person name="Kumagai M."/>
            <person name="Kanamori H."/>
            <person name="Takamatsu D."/>
        </authorList>
    </citation>
    <scope>NUCLEOTIDE SEQUENCE</scope>
    <source>
        <strain evidence="13">J27TS8</strain>
    </source>
</reference>
<comment type="subcellular location">
    <subcellularLocation>
        <location evidence="9">Cytoplasm</location>
    </subcellularLocation>
</comment>
<keyword evidence="7 9" id="KW-0378">Hydrolase</keyword>
<dbReference type="Proteomes" id="UP000682111">
    <property type="component" value="Unassembled WGS sequence"/>
</dbReference>
<evidence type="ECO:0000256" key="2">
    <source>
        <dbReference type="ARBA" id="ARBA00002631"/>
    </source>
</evidence>
<dbReference type="NCBIfam" id="NF003588">
    <property type="entry name" value="PRK05254.1-1"/>
    <property type="match status" value="1"/>
</dbReference>
<dbReference type="NCBIfam" id="NF003591">
    <property type="entry name" value="PRK05254.1-4"/>
    <property type="match status" value="1"/>
</dbReference>
<dbReference type="PANTHER" id="PTHR11264:SF0">
    <property type="entry name" value="URACIL-DNA GLYCOSYLASE"/>
    <property type="match status" value="1"/>
</dbReference>
<dbReference type="InterPro" id="IPR005122">
    <property type="entry name" value="Uracil-DNA_glycosylase-like"/>
</dbReference>
<dbReference type="AlphaFoldDB" id="A0A920BUL2"/>
<protein>
    <recommendedName>
        <fullName evidence="5 9">Uracil-DNA glycosylase</fullName>
        <shortName evidence="9">UDG</shortName>
        <ecNumber evidence="4 9">3.2.2.27</ecNumber>
    </recommendedName>
</protein>
<dbReference type="GO" id="GO:0004844">
    <property type="term" value="F:uracil DNA N-glycosylase activity"/>
    <property type="evidence" value="ECO:0007669"/>
    <property type="project" value="UniProtKB-UniRule"/>
</dbReference>
<keyword evidence="14" id="KW-1185">Reference proteome</keyword>
<evidence type="ECO:0000256" key="4">
    <source>
        <dbReference type="ARBA" id="ARBA00012030"/>
    </source>
</evidence>
<keyword evidence="6 9" id="KW-0227">DNA damage</keyword>
<evidence type="ECO:0000256" key="9">
    <source>
        <dbReference type="HAMAP-Rule" id="MF_00148"/>
    </source>
</evidence>
<dbReference type="SMART" id="SM00987">
    <property type="entry name" value="UreE_C"/>
    <property type="match status" value="1"/>
</dbReference>
<gene>
    <name evidence="9 13" type="primary">ung</name>
    <name evidence="13" type="ORF">J27TS8_31170</name>
</gene>
<dbReference type="GO" id="GO:0097510">
    <property type="term" value="P:base-excision repair, AP site formation via deaminated base removal"/>
    <property type="evidence" value="ECO:0007669"/>
    <property type="project" value="TreeGrafter"/>
</dbReference>
<accession>A0A920BUL2</accession>
<dbReference type="PROSITE" id="PS00130">
    <property type="entry name" value="U_DNA_GLYCOSYLASE"/>
    <property type="match status" value="1"/>
</dbReference>
<dbReference type="CDD" id="cd10027">
    <property type="entry name" value="UDG-F1-like"/>
    <property type="match status" value="1"/>
</dbReference>
<dbReference type="InterPro" id="IPR018085">
    <property type="entry name" value="Ura-DNA_Glyclase_AS"/>
</dbReference>
<dbReference type="EC" id="3.2.2.27" evidence="4 9"/>
<evidence type="ECO:0000259" key="12">
    <source>
        <dbReference type="SMART" id="SM00986"/>
    </source>
</evidence>
<evidence type="ECO:0000256" key="1">
    <source>
        <dbReference type="ARBA" id="ARBA00001400"/>
    </source>
</evidence>
<name>A0A920BUL2_9BACI</name>
<comment type="similarity">
    <text evidence="3 9 11">Belongs to the uracil-DNA glycosylase (UDG) superfamily. UNG family.</text>
</comment>
<evidence type="ECO:0000256" key="11">
    <source>
        <dbReference type="RuleBase" id="RU003780"/>
    </source>
</evidence>
<dbReference type="EMBL" id="BORC01000005">
    <property type="protein sequence ID" value="GIN63124.1"/>
    <property type="molecule type" value="Genomic_DNA"/>
</dbReference>
<proteinExistence type="inferred from homology"/>
<sequence>MNMNSLLHRDWREKLKSEMEKRYFQELIDFVRMEYDRTNVYPTQENIFQALNLTSFDDVKVVILGQDPYHGPNQAHGLSFSVLPGVPIPPSLKNIYKELEADLGCNIPDHGYLKKWAEQGVLLLNTVLTVRAGEANSHQGRGWETFTDRIITCLNDRETPIIFVLWGKPAQKKRSLIDEQKHFVIASSHPSPLSAHRGFFGSRPFSQINQLLKKSKSEEIDWELSFVSEITVENELK</sequence>
<evidence type="ECO:0000313" key="14">
    <source>
        <dbReference type="Proteomes" id="UP000682111"/>
    </source>
</evidence>
<feature type="domain" description="Uracil-DNA glycosylase-like" evidence="12">
    <location>
        <begin position="52"/>
        <end position="212"/>
    </location>
</feature>
<comment type="catalytic activity">
    <reaction evidence="1 9 11">
        <text>Hydrolyzes single-stranded DNA or mismatched double-stranded DNA and polynucleotides, releasing free uracil.</text>
        <dbReference type="EC" id="3.2.2.27"/>
    </reaction>
</comment>
<dbReference type="SMART" id="SM00986">
    <property type="entry name" value="UDG"/>
    <property type="match status" value="1"/>
</dbReference>
<dbReference type="InterPro" id="IPR036895">
    <property type="entry name" value="Uracil-DNA_glycosylase-like_sf"/>
</dbReference>
<evidence type="ECO:0000256" key="8">
    <source>
        <dbReference type="ARBA" id="ARBA00023204"/>
    </source>
</evidence>